<evidence type="ECO:0000313" key="3">
    <source>
        <dbReference type="EMBL" id="MXN20292.1"/>
    </source>
</evidence>
<dbReference type="GO" id="GO:0005737">
    <property type="term" value="C:cytoplasm"/>
    <property type="evidence" value="ECO:0007669"/>
    <property type="project" value="TreeGrafter"/>
</dbReference>
<dbReference type="AlphaFoldDB" id="A0A6L7G9F9"/>
<evidence type="ECO:0000259" key="2">
    <source>
        <dbReference type="Pfam" id="PF13193"/>
    </source>
</evidence>
<organism evidence="3 4">
    <name type="scientific">Pseudooceanicola albus</name>
    <dbReference type="NCBI Taxonomy" id="2692189"/>
    <lineage>
        <taxon>Bacteria</taxon>
        <taxon>Pseudomonadati</taxon>
        <taxon>Pseudomonadota</taxon>
        <taxon>Alphaproteobacteria</taxon>
        <taxon>Rhodobacterales</taxon>
        <taxon>Paracoccaceae</taxon>
        <taxon>Pseudooceanicola</taxon>
    </lineage>
</organism>
<dbReference type="GO" id="GO:0043041">
    <property type="term" value="P:amino acid activation for nonribosomal peptide biosynthetic process"/>
    <property type="evidence" value="ECO:0007669"/>
    <property type="project" value="TreeGrafter"/>
</dbReference>
<dbReference type="Pfam" id="PF00501">
    <property type="entry name" value="AMP-binding"/>
    <property type="match status" value="1"/>
</dbReference>
<gene>
    <name evidence="3" type="ORF">GR170_20845</name>
</gene>
<protein>
    <submittedName>
        <fullName evidence="3">AMP-binding protein</fullName>
    </submittedName>
</protein>
<dbReference type="GO" id="GO:0031177">
    <property type="term" value="F:phosphopantetheine binding"/>
    <property type="evidence" value="ECO:0007669"/>
    <property type="project" value="TreeGrafter"/>
</dbReference>
<dbReference type="Gene3D" id="3.40.50.12780">
    <property type="entry name" value="N-terminal domain of ligase-like"/>
    <property type="match status" value="1"/>
</dbReference>
<dbReference type="RefSeq" id="WP_160896417.1">
    <property type="nucleotide sequence ID" value="NZ_WUMU01000026.1"/>
</dbReference>
<comment type="caution">
    <text evidence="3">The sequence shown here is derived from an EMBL/GenBank/DDBJ whole genome shotgun (WGS) entry which is preliminary data.</text>
</comment>
<dbReference type="Gene3D" id="3.30.300.30">
    <property type="match status" value="1"/>
</dbReference>
<dbReference type="Proteomes" id="UP000477911">
    <property type="component" value="Unassembled WGS sequence"/>
</dbReference>
<dbReference type="InterPro" id="IPR042099">
    <property type="entry name" value="ANL_N_sf"/>
</dbReference>
<proteinExistence type="predicted"/>
<dbReference type="InterPro" id="IPR045851">
    <property type="entry name" value="AMP-bd_C_sf"/>
</dbReference>
<dbReference type="Pfam" id="PF13193">
    <property type="entry name" value="AMP-binding_C"/>
    <property type="match status" value="1"/>
</dbReference>
<feature type="domain" description="AMP-dependent synthetase/ligase" evidence="1">
    <location>
        <begin position="10"/>
        <end position="361"/>
    </location>
</feature>
<dbReference type="GO" id="GO:0044550">
    <property type="term" value="P:secondary metabolite biosynthetic process"/>
    <property type="evidence" value="ECO:0007669"/>
    <property type="project" value="TreeGrafter"/>
</dbReference>
<dbReference type="EMBL" id="WUMU01000026">
    <property type="protein sequence ID" value="MXN20292.1"/>
    <property type="molecule type" value="Genomic_DNA"/>
</dbReference>
<name>A0A6L7G9F9_9RHOB</name>
<dbReference type="SUPFAM" id="SSF56801">
    <property type="entry name" value="Acetyl-CoA synthetase-like"/>
    <property type="match status" value="1"/>
</dbReference>
<reference evidence="3 4" key="1">
    <citation type="submission" date="2019-12" db="EMBL/GenBank/DDBJ databases">
        <authorList>
            <person name="Li M."/>
        </authorList>
    </citation>
    <scope>NUCLEOTIDE SEQUENCE [LARGE SCALE GENOMIC DNA]</scope>
    <source>
        <strain evidence="3 4">GBMRC 2024</strain>
    </source>
</reference>
<dbReference type="InterPro" id="IPR025110">
    <property type="entry name" value="AMP-bd_C"/>
</dbReference>
<evidence type="ECO:0000313" key="4">
    <source>
        <dbReference type="Proteomes" id="UP000477911"/>
    </source>
</evidence>
<accession>A0A6L7G9F9</accession>
<feature type="domain" description="AMP-binding enzyme C-terminal" evidence="2">
    <location>
        <begin position="416"/>
        <end position="491"/>
    </location>
</feature>
<dbReference type="InterPro" id="IPR000873">
    <property type="entry name" value="AMP-dep_synth/lig_dom"/>
</dbReference>
<evidence type="ECO:0000259" key="1">
    <source>
        <dbReference type="Pfam" id="PF00501"/>
    </source>
</evidence>
<dbReference type="PROSITE" id="PS00455">
    <property type="entry name" value="AMP_BINDING"/>
    <property type="match status" value="1"/>
</dbReference>
<dbReference type="InterPro" id="IPR020845">
    <property type="entry name" value="AMP-binding_CS"/>
</dbReference>
<keyword evidence="4" id="KW-1185">Reference proteome</keyword>
<sequence length="511" mass="54146">MTGFLDRIAQAIRSTPAAPALVTGGQIVSFAALGRRMQAIRTALARDPGLPGPVLVSGHKEADAVAAMLACMFAARPFVFVDRANPPERAALLARLSGAGVVVAAGAPNTLPDLPRIRADALPDVAAEAPVPRDPGAALYVIFTSGSTGTPKGVPISLANYQAFDAWYGPLLQATPEAPAPGVAGAHVNHASLAFDMGMLDLWSTLALGRPVILLDHADNILPRRNIAALTAHPGVQARSWFSTPSMLQILCTDPAFGARTLPGLRCFFTGGEMVPRSLVRSLWTRFPEAQIRHAYGPSEATCMTHVRTLSERDLEGEGVLPLGPALGKTRLRILDPDGRPLPTGTTGEIELCGPQVVAGYSPPDHPANRAFSGTMPERRYRTGDLGHLDPEGGLMLAGRADRQVKWNGNRIELDEIEHAAHQLEAVHRAACLAQTSDGRVSGIVLFIEPAPGQHPSPESLALDLGHRLTQTMIPRDIRLVSDWPMTVNGKLDTGALARRAAGEAPLSEPA</sequence>
<dbReference type="PANTHER" id="PTHR45527:SF1">
    <property type="entry name" value="FATTY ACID SYNTHASE"/>
    <property type="match status" value="1"/>
</dbReference>
<dbReference type="PANTHER" id="PTHR45527">
    <property type="entry name" value="NONRIBOSOMAL PEPTIDE SYNTHETASE"/>
    <property type="match status" value="1"/>
</dbReference>